<accession>A0A225WQB1</accession>
<feature type="compositionally biased region" description="Polar residues" evidence="1">
    <location>
        <begin position="1"/>
        <end position="10"/>
    </location>
</feature>
<dbReference type="AlphaFoldDB" id="A0A225WQB1"/>
<comment type="caution">
    <text evidence="2">The sequence shown here is derived from an EMBL/GenBank/DDBJ whole genome shotgun (WGS) entry which is preliminary data.</text>
</comment>
<protein>
    <recommendedName>
        <fullName evidence="4">Eukaryotic/viral aspartic protease</fullName>
    </recommendedName>
</protein>
<sequence length="72" mass="7343">MVPRPGSTTPEDGVEIKQEPVAGAPSIGRSSVASHGSSDDHEVSDVDPPGATMDFDASRGPPGLKSTKAQDQ</sequence>
<evidence type="ECO:0000256" key="1">
    <source>
        <dbReference type="SAM" id="MobiDB-lite"/>
    </source>
</evidence>
<evidence type="ECO:0008006" key="4">
    <source>
        <dbReference type="Google" id="ProtNLM"/>
    </source>
</evidence>
<organism evidence="2 3">
    <name type="scientific">Phytophthora megakarya</name>
    <dbReference type="NCBI Taxonomy" id="4795"/>
    <lineage>
        <taxon>Eukaryota</taxon>
        <taxon>Sar</taxon>
        <taxon>Stramenopiles</taxon>
        <taxon>Oomycota</taxon>
        <taxon>Peronosporomycetes</taxon>
        <taxon>Peronosporales</taxon>
        <taxon>Peronosporaceae</taxon>
        <taxon>Phytophthora</taxon>
    </lineage>
</organism>
<dbReference type="EMBL" id="NBNE01000393">
    <property type="protein sequence ID" value="OWZ19846.1"/>
    <property type="molecule type" value="Genomic_DNA"/>
</dbReference>
<feature type="region of interest" description="Disordered" evidence="1">
    <location>
        <begin position="1"/>
        <end position="72"/>
    </location>
</feature>
<reference evidence="3" key="1">
    <citation type="submission" date="2017-03" db="EMBL/GenBank/DDBJ databases">
        <title>Phytopthora megakarya and P. palmivora, two closely related causual agents of cacao black pod achieved similar genome size and gene model numbers by different mechanisms.</title>
        <authorList>
            <person name="Ali S."/>
            <person name="Shao J."/>
            <person name="Larry D.J."/>
            <person name="Kronmiller B."/>
            <person name="Shen D."/>
            <person name="Strem M.D."/>
            <person name="Melnick R.L."/>
            <person name="Guiltinan M.J."/>
            <person name="Tyler B.M."/>
            <person name="Meinhardt L.W."/>
            <person name="Bailey B.A."/>
        </authorList>
    </citation>
    <scope>NUCLEOTIDE SEQUENCE [LARGE SCALE GENOMIC DNA]</scope>
    <source>
        <strain evidence="3">zdho120</strain>
    </source>
</reference>
<dbReference type="Proteomes" id="UP000198211">
    <property type="component" value="Unassembled WGS sequence"/>
</dbReference>
<evidence type="ECO:0000313" key="2">
    <source>
        <dbReference type="EMBL" id="OWZ19846.1"/>
    </source>
</evidence>
<name>A0A225WQB1_9STRA</name>
<keyword evidence="3" id="KW-1185">Reference proteome</keyword>
<evidence type="ECO:0000313" key="3">
    <source>
        <dbReference type="Proteomes" id="UP000198211"/>
    </source>
</evidence>
<gene>
    <name evidence="2" type="ORF">PHMEG_0005840</name>
</gene>
<proteinExistence type="predicted"/>